<accession>A0A5M3WM44</accession>
<sequence>MTGPAHAKPEGRPCTHRKYLLTCDDYDALLKGFRERCGVCGTDAKATPAGILFIDHDALRGDWAVRGLLCNRCNSSLHHMSHQKAADYLANPWYVSALQARGLRIDAEPEPPEGAVVRVSPQGLMWRRAGGWWRCIGDGRRRGVATWTQLNQRHGPFGIRLMGHVAS</sequence>
<reference evidence="1 2" key="1">
    <citation type="submission" date="2019-10" db="EMBL/GenBank/DDBJ databases">
        <title>Whole genome shotgun sequence of Acrocarpospora macrocephala NBRC 16266.</title>
        <authorList>
            <person name="Ichikawa N."/>
            <person name="Kimura A."/>
            <person name="Kitahashi Y."/>
            <person name="Komaki H."/>
            <person name="Oguchi A."/>
        </authorList>
    </citation>
    <scope>NUCLEOTIDE SEQUENCE [LARGE SCALE GENOMIC DNA]</scope>
    <source>
        <strain evidence="1 2">NBRC 16266</strain>
    </source>
</reference>
<dbReference type="InterPro" id="IPR038563">
    <property type="entry name" value="Endonuclease_7_sf"/>
</dbReference>
<dbReference type="InterPro" id="IPR044925">
    <property type="entry name" value="His-Me_finger_sf"/>
</dbReference>
<dbReference type="OrthoDB" id="581550at2"/>
<gene>
    <name evidence="1" type="ORF">Amac_009730</name>
</gene>
<proteinExistence type="predicted"/>
<dbReference type="EMBL" id="BLAE01000006">
    <property type="protein sequence ID" value="GES07378.1"/>
    <property type="molecule type" value="Genomic_DNA"/>
</dbReference>
<dbReference type="Pfam" id="PF02945">
    <property type="entry name" value="Endonuclease_7"/>
    <property type="match status" value="1"/>
</dbReference>
<protein>
    <submittedName>
        <fullName evidence="1">Uncharacterized protein</fullName>
    </submittedName>
</protein>
<name>A0A5M3WM44_9ACTN</name>
<dbReference type="AlphaFoldDB" id="A0A5M3WM44"/>
<dbReference type="Proteomes" id="UP000331127">
    <property type="component" value="Unassembled WGS sequence"/>
</dbReference>
<dbReference type="SUPFAM" id="SSF54060">
    <property type="entry name" value="His-Me finger endonucleases"/>
    <property type="match status" value="1"/>
</dbReference>
<dbReference type="Gene3D" id="3.40.1800.10">
    <property type="entry name" value="His-Me finger endonucleases"/>
    <property type="match status" value="1"/>
</dbReference>
<dbReference type="InterPro" id="IPR004211">
    <property type="entry name" value="Endonuclease_7"/>
</dbReference>
<comment type="caution">
    <text evidence="1">The sequence shown here is derived from an EMBL/GenBank/DDBJ whole genome shotgun (WGS) entry which is preliminary data.</text>
</comment>
<keyword evidence="2" id="KW-1185">Reference proteome</keyword>
<organism evidence="1 2">
    <name type="scientific">Acrocarpospora macrocephala</name>
    <dbReference type="NCBI Taxonomy" id="150177"/>
    <lineage>
        <taxon>Bacteria</taxon>
        <taxon>Bacillati</taxon>
        <taxon>Actinomycetota</taxon>
        <taxon>Actinomycetes</taxon>
        <taxon>Streptosporangiales</taxon>
        <taxon>Streptosporangiaceae</taxon>
        <taxon>Acrocarpospora</taxon>
    </lineage>
</organism>
<evidence type="ECO:0000313" key="1">
    <source>
        <dbReference type="EMBL" id="GES07378.1"/>
    </source>
</evidence>
<evidence type="ECO:0000313" key="2">
    <source>
        <dbReference type="Proteomes" id="UP000331127"/>
    </source>
</evidence>
<dbReference type="RefSeq" id="WP_155353091.1">
    <property type="nucleotide sequence ID" value="NZ_BAAAHL010000012.1"/>
</dbReference>